<dbReference type="AlphaFoldDB" id="A0A843U141"/>
<evidence type="ECO:0000313" key="5">
    <source>
        <dbReference type="Proteomes" id="UP000652761"/>
    </source>
</evidence>
<feature type="region of interest" description="Disordered" evidence="1">
    <location>
        <begin position="1"/>
        <end position="25"/>
    </location>
</feature>
<evidence type="ECO:0000313" key="4">
    <source>
        <dbReference type="EMBL" id="MQL77135.1"/>
    </source>
</evidence>
<keyword evidence="5" id="KW-1185">Reference proteome</keyword>
<keyword evidence="2" id="KW-0812">Transmembrane</keyword>
<feature type="compositionally biased region" description="Basic and acidic residues" evidence="1">
    <location>
        <begin position="57"/>
        <end position="80"/>
    </location>
</feature>
<dbReference type="OrthoDB" id="785959at2759"/>
<feature type="region of interest" description="Disordered" evidence="1">
    <location>
        <begin position="57"/>
        <end position="112"/>
    </location>
</feature>
<dbReference type="GO" id="GO:0046527">
    <property type="term" value="F:glucosyltransferase activity"/>
    <property type="evidence" value="ECO:0007669"/>
    <property type="project" value="TreeGrafter"/>
</dbReference>
<dbReference type="InterPro" id="IPR058851">
    <property type="entry name" value="CALS1_helical"/>
</dbReference>
<organism evidence="4 5">
    <name type="scientific">Colocasia esculenta</name>
    <name type="common">Wild taro</name>
    <name type="synonym">Arum esculentum</name>
    <dbReference type="NCBI Taxonomy" id="4460"/>
    <lineage>
        <taxon>Eukaryota</taxon>
        <taxon>Viridiplantae</taxon>
        <taxon>Streptophyta</taxon>
        <taxon>Embryophyta</taxon>
        <taxon>Tracheophyta</taxon>
        <taxon>Spermatophyta</taxon>
        <taxon>Magnoliopsida</taxon>
        <taxon>Liliopsida</taxon>
        <taxon>Araceae</taxon>
        <taxon>Aroideae</taxon>
        <taxon>Colocasieae</taxon>
        <taxon>Colocasia</taxon>
    </lineage>
</organism>
<dbReference type="EMBL" id="NMUH01000332">
    <property type="protein sequence ID" value="MQL77135.1"/>
    <property type="molecule type" value="Genomic_DNA"/>
</dbReference>
<sequence>MTKPQEGEAMPVLTNETPRQEAREEQQFWPVAEGFKYYDVHVANSDEEKDFIDLQCERVPEDQGKAQKSENTKKWQEGPKKPRNGKNIRASQEMAEMPKEKRPKGLGMPRNGRNTQKVKGMIVIPRKISPLIEPTKVIMNMRIPDYEWHEFFPNVKHNIGVIISIWAPIVLVYFMDAQIWYAIFSTLFGGILGAFSHLGEIRTLGMLRSRFGAVPLAFNDFLVPSLKDGHQRRHSDESSERMKIAKFSQVWNKFIISLRMEDLISHRERDLLLVPYSSHDISVVQWPPFLLASKIPVALDMAKDIKRKDDTYLFKKIDNDDYMLSAIIECYETVKAILFGLLVNSEDKNILSNICSEVDKSIEQKRFLSTLRLSELPQLSNKVEKLLSILKGNHEDIDSRKAQIINVLQDIMEIIIQDVVRLHLLITVKESAINVPMNLDARRRITFFANSLFMKMPPAPEVRNMLPFRFPSK</sequence>
<feature type="transmembrane region" description="Helical" evidence="2">
    <location>
        <begin position="158"/>
        <end position="175"/>
    </location>
</feature>
<dbReference type="Proteomes" id="UP000652761">
    <property type="component" value="Unassembled WGS sequence"/>
</dbReference>
<feature type="domain" description="Callose synthase helical" evidence="3">
    <location>
        <begin position="287"/>
        <end position="422"/>
    </location>
</feature>
<dbReference type="Pfam" id="PF25968">
    <property type="entry name" value="CALS1"/>
    <property type="match status" value="1"/>
</dbReference>
<keyword evidence="2" id="KW-1133">Transmembrane helix</keyword>
<dbReference type="PANTHER" id="PTHR12741">
    <property type="entry name" value="LYST-INTERACTING PROTEIN LIP5 DOPAMINE RESPONSIVE PROTEIN DRG-1"/>
    <property type="match status" value="1"/>
</dbReference>
<dbReference type="GO" id="GO:0005886">
    <property type="term" value="C:plasma membrane"/>
    <property type="evidence" value="ECO:0007669"/>
    <property type="project" value="TreeGrafter"/>
</dbReference>
<evidence type="ECO:0000256" key="1">
    <source>
        <dbReference type="SAM" id="MobiDB-lite"/>
    </source>
</evidence>
<feature type="non-terminal residue" evidence="4">
    <location>
        <position position="473"/>
    </location>
</feature>
<proteinExistence type="predicted"/>
<name>A0A843U141_COLES</name>
<evidence type="ECO:0000259" key="3">
    <source>
        <dbReference type="Pfam" id="PF25968"/>
    </source>
</evidence>
<reference evidence="4" key="1">
    <citation type="submission" date="2017-07" db="EMBL/GenBank/DDBJ databases">
        <title>Taro Niue Genome Assembly and Annotation.</title>
        <authorList>
            <person name="Atibalentja N."/>
            <person name="Keating K."/>
            <person name="Fields C.J."/>
        </authorList>
    </citation>
    <scope>NUCLEOTIDE SEQUENCE</scope>
    <source>
        <strain evidence="4">Niue_2</strain>
        <tissue evidence="4">Leaf</tissue>
    </source>
</reference>
<protein>
    <recommendedName>
        <fullName evidence="3">Callose synthase helical domain-containing protein</fullName>
    </recommendedName>
</protein>
<evidence type="ECO:0000256" key="2">
    <source>
        <dbReference type="SAM" id="Phobius"/>
    </source>
</evidence>
<gene>
    <name evidence="4" type="ORF">Taro_009524</name>
</gene>
<accession>A0A843U141</accession>
<comment type="caution">
    <text evidence="4">The sequence shown here is derived from an EMBL/GenBank/DDBJ whole genome shotgun (WGS) entry which is preliminary data.</text>
</comment>
<dbReference type="PANTHER" id="PTHR12741:SF16">
    <property type="entry name" value="CALLOSE SYNTHASE 7"/>
    <property type="match status" value="1"/>
</dbReference>
<feature type="transmembrane region" description="Helical" evidence="2">
    <location>
        <begin position="181"/>
        <end position="201"/>
    </location>
</feature>
<keyword evidence="2" id="KW-0472">Membrane</keyword>